<reference evidence="3" key="1">
    <citation type="journal article" date="2019" name="Int. J. Syst. Evol. Microbiol.">
        <title>The Global Catalogue of Microorganisms (GCM) 10K type strain sequencing project: providing services to taxonomists for standard genome sequencing and annotation.</title>
        <authorList>
            <consortium name="The Broad Institute Genomics Platform"/>
            <consortium name="The Broad Institute Genome Sequencing Center for Infectious Disease"/>
            <person name="Wu L."/>
            <person name="Ma J."/>
        </authorList>
    </citation>
    <scope>NUCLEOTIDE SEQUENCE [LARGE SCALE GENOMIC DNA]</scope>
    <source>
        <strain evidence="3">CCUG 58412</strain>
    </source>
</reference>
<proteinExistence type="predicted"/>
<accession>A0ABW3FAH8</accession>
<dbReference type="Gene3D" id="3.40.50.9200">
    <property type="entry name" value="Hypothetical protein MTH538"/>
    <property type="match status" value="1"/>
</dbReference>
<dbReference type="Pfam" id="PF08937">
    <property type="entry name" value="ThsB_TIR"/>
    <property type="match status" value="1"/>
</dbReference>
<dbReference type="SUPFAM" id="SSF52206">
    <property type="entry name" value="Hypothetical protein MTH538"/>
    <property type="match status" value="1"/>
</dbReference>
<dbReference type="EMBL" id="JBHTKB010000002">
    <property type="protein sequence ID" value="MFD0913955.1"/>
    <property type="molecule type" value="Genomic_DNA"/>
</dbReference>
<organism evidence="2 3">
    <name type="scientific">Methylophilus luteus</name>
    <dbReference type="NCBI Taxonomy" id="640108"/>
    <lineage>
        <taxon>Bacteria</taxon>
        <taxon>Pseudomonadati</taxon>
        <taxon>Pseudomonadota</taxon>
        <taxon>Betaproteobacteria</taxon>
        <taxon>Nitrosomonadales</taxon>
        <taxon>Methylophilaceae</taxon>
        <taxon>Methylophilus</taxon>
    </lineage>
</organism>
<name>A0ABW3FAH8_9PROT</name>
<gene>
    <name evidence="2" type="ORF">ACFQ1Z_10385</name>
</gene>
<dbReference type="Proteomes" id="UP001597128">
    <property type="component" value="Unassembled WGS sequence"/>
</dbReference>
<feature type="domain" description="Thoeris protein ThsB TIR-like" evidence="1">
    <location>
        <begin position="6"/>
        <end position="98"/>
    </location>
</feature>
<evidence type="ECO:0000313" key="2">
    <source>
        <dbReference type="EMBL" id="MFD0913955.1"/>
    </source>
</evidence>
<comment type="caution">
    <text evidence="2">The sequence shown here is derived from an EMBL/GenBank/DDBJ whole genome shotgun (WGS) entry which is preliminary data.</text>
</comment>
<keyword evidence="3" id="KW-1185">Reference proteome</keyword>
<sequence length="163" mass="18511">MARRVFYSFDYESDCWRASMVRNIGVVEGNQPAMDNTWESVKRGDEAAIMRWIDDELNRRSCTIVLIGAETANSRWVNYEIEKSLSSGKGIFGIRIHRLLDQNQQESVAGPDPFATLTLPDGRPLSAIIPTYDPPGASSKEVYAYISEHLEQWIEDAIANRQR</sequence>
<dbReference type="InterPro" id="IPR036490">
    <property type="entry name" value="ThsB_TIR-like_sf"/>
</dbReference>
<protein>
    <submittedName>
        <fullName evidence="2">TIR domain-containing protein</fullName>
    </submittedName>
</protein>
<dbReference type="InterPro" id="IPR015032">
    <property type="entry name" value="ThsB__TIR-like_domain"/>
</dbReference>
<evidence type="ECO:0000259" key="1">
    <source>
        <dbReference type="Pfam" id="PF08937"/>
    </source>
</evidence>
<dbReference type="RefSeq" id="WP_379057462.1">
    <property type="nucleotide sequence ID" value="NZ_JBHTKB010000002.1"/>
</dbReference>
<evidence type="ECO:0000313" key="3">
    <source>
        <dbReference type="Proteomes" id="UP001597128"/>
    </source>
</evidence>